<name>A0A6A4GNU2_9AGAR</name>
<evidence type="ECO:0000313" key="2">
    <source>
        <dbReference type="EMBL" id="KAE9387449.1"/>
    </source>
</evidence>
<organism evidence="2 3">
    <name type="scientific">Gymnopus androsaceus JB14</name>
    <dbReference type="NCBI Taxonomy" id="1447944"/>
    <lineage>
        <taxon>Eukaryota</taxon>
        <taxon>Fungi</taxon>
        <taxon>Dikarya</taxon>
        <taxon>Basidiomycota</taxon>
        <taxon>Agaricomycotina</taxon>
        <taxon>Agaricomycetes</taxon>
        <taxon>Agaricomycetidae</taxon>
        <taxon>Agaricales</taxon>
        <taxon>Marasmiineae</taxon>
        <taxon>Omphalotaceae</taxon>
        <taxon>Gymnopus</taxon>
    </lineage>
</organism>
<keyword evidence="3" id="KW-1185">Reference proteome</keyword>
<reference evidence="2" key="1">
    <citation type="journal article" date="2019" name="Environ. Microbiol.">
        <title>Fungal ecological strategies reflected in gene transcription - a case study of two litter decomposers.</title>
        <authorList>
            <person name="Barbi F."/>
            <person name="Kohler A."/>
            <person name="Barry K."/>
            <person name="Baskaran P."/>
            <person name="Daum C."/>
            <person name="Fauchery L."/>
            <person name="Ihrmark K."/>
            <person name="Kuo A."/>
            <person name="LaButti K."/>
            <person name="Lipzen A."/>
            <person name="Morin E."/>
            <person name="Grigoriev I.V."/>
            <person name="Henrissat B."/>
            <person name="Lindahl B."/>
            <person name="Martin F."/>
        </authorList>
    </citation>
    <scope>NUCLEOTIDE SEQUENCE</scope>
    <source>
        <strain evidence="2">JB14</strain>
    </source>
</reference>
<feature type="compositionally biased region" description="Acidic residues" evidence="1">
    <location>
        <begin position="283"/>
        <end position="293"/>
    </location>
</feature>
<protein>
    <submittedName>
        <fullName evidence="2">Uncharacterized protein</fullName>
    </submittedName>
</protein>
<feature type="region of interest" description="Disordered" evidence="1">
    <location>
        <begin position="274"/>
        <end position="393"/>
    </location>
</feature>
<sequence>MLKHRQQHPEAIPNESHNWQNQLLEWYSTTIASQTAQKCLEGLSEKQLVKIAGPFNNRGHQVWETYQVSCFGWIVDRVSAQAVAFGSDPYYLSMKEDNPLQMRDQCVDYGTMIHVQLMRKKQGTLLDPRKQKIINNNITQMKWGSTFTDMCYWEKIKLVNYPRGLKAIGAPGGLQAFWQQEARETSWEAVEDEDEGMAPLWDDDSDKGSTSKCMVLLEEDLVRFVPWDENEKALSVPDRANIGIVTQQPRGDEEPLVLTKVLHSRKYVEYARARSTKMVGREDSDEEDSDSESDAPRKSCKMKVSKSNAVRQERVQEEESNSDTSVAAVPQKKKTVAPRQDAEHNSDSAPVEPTRKKKTVSAPAEPAKKKKTVAPRRDAEVNSDSACEEEEDCGTLLRLPTWLPKKIAGKGRDEVGLVQKAHIEMQEMDEDEEWPRKQAQLNRENGKKHGKEKNIADQREVVGGQGRKRKRDQEAPRVIAQLSRPIAKLPKRRSDD</sequence>
<dbReference type="AlphaFoldDB" id="A0A6A4GNU2"/>
<gene>
    <name evidence="2" type="ORF">BT96DRAFT_948352</name>
</gene>
<feature type="region of interest" description="Disordered" evidence="1">
    <location>
        <begin position="426"/>
        <end position="496"/>
    </location>
</feature>
<accession>A0A6A4GNU2</accession>
<evidence type="ECO:0000256" key="1">
    <source>
        <dbReference type="SAM" id="MobiDB-lite"/>
    </source>
</evidence>
<feature type="compositionally biased region" description="Basic and acidic residues" evidence="1">
    <location>
        <begin position="444"/>
        <end position="460"/>
    </location>
</feature>
<proteinExistence type="predicted"/>
<evidence type="ECO:0000313" key="3">
    <source>
        <dbReference type="Proteomes" id="UP000799118"/>
    </source>
</evidence>
<dbReference type="Proteomes" id="UP000799118">
    <property type="component" value="Unassembled WGS sequence"/>
</dbReference>
<dbReference type="EMBL" id="ML769800">
    <property type="protein sequence ID" value="KAE9387449.1"/>
    <property type="molecule type" value="Genomic_DNA"/>
</dbReference>
<dbReference type="OrthoDB" id="10588927at2759"/>